<accession>A0A0X3V3Z5</accession>
<dbReference type="Gene3D" id="3.50.50.60">
    <property type="entry name" value="FAD/NAD(P)-binding domain"/>
    <property type="match status" value="1"/>
</dbReference>
<gene>
    <name evidence="4" type="ORF">ADL15_09335</name>
</gene>
<organism evidence="4 5">
    <name type="scientific">Actinoplanes awajinensis subsp. mycoplanecinus</name>
    <dbReference type="NCBI Taxonomy" id="135947"/>
    <lineage>
        <taxon>Bacteria</taxon>
        <taxon>Bacillati</taxon>
        <taxon>Actinomycetota</taxon>
        <taxon>Actinomycetes</taxon>
        <taxon>Micromonosporales</taxon>
        <taxon>Micromonosporaceae</taxon>
        <taxon>Actinoplanes</taxon>
    </lineage>
</organism>
<evidence type="ECO:0000256" key="2">
    <source>
        <dbReference type="ARBA" id="ARBA00038396"/>
    </source>
</evidence>
<dbReference type="AlphaFoldDB" id="A0A0X3V3Z5"/>
<feature type="domain" description="FAD-binding" evidence="3">
    <location>
        <begin position="8"/>
        <end position="198"/>
    </location>
</feature>
<evidence type="ECO:0000259" key="3">
    <source>
        <dbReference type="Pfam" id="PF01494"/>
    </source>
</evidence>
<dbReference type="GO" id="GO:0071949">
    <property type="term" value="F:FAD binding"/>
    <property type="evidence" value="ECO:0007669"/>
    <property type="project" value="InterPro"/>
</dbReference>
<dbReference type="EMBL" id="LLZH01000048">
    <property type="protein sequence ID" value="KUL39460.1"/>
    <property type="molecule type" value="Genomic_DNA"/>
</dbReference>
<dbReference type="Pfam" id="PF01494">
    <property type="entry name" value="FAD_binding_3"/>
    <property type="match status" value="1"/>
</dbReference>
<sequence>MTTDNATYDVTIIGTGLSGTILGSILARHGFRVMLLDGTQHPRFAVGESTIGQTLSVMRLIATRYDVPEVANLASLDGVLTNISSGHGRKSNFGFAFHHDGQEPDPRETNMFRIPTGMGQAAHYFRQDTDAYMFHTAIRYGCDARQNYRVEKIDLAADEVTVTGADGSAYRSRYLVDASGFRSPLAQRLNLRETPSRLKHHARSIFTHMIGVEPADDHLGFGPQDQPPVPFNDGTMHQIFDRGWMWIIPFNNREGATNPLCSVGIQLDPRRYPARPELSPEQEFWTHVDRFPAVKRQLANARSVREWVGTDRMQYSSARTTGHRWCLMSHAGGFIDPLFSRGLSNTCEVINTLAWRLMEALRDDDFSAERFAPVERLEQGLLDYNDQLVNSAFIAFGNYDLWNAVFRIWAAGSVLGGKHVLNAMIAAQRTGDDEPCRRLDDSPYPGLWCPIDFYAELFDEVVAACAAVDAGTEQAQQAGDRINEKIRAADWMLPPLEFNRPEVRYIDPTPERMGAIAGWAAGHPRRAIRELLADAAPTH</sequence>
<protein>
    <submittedName>
        <fullName evidence="4">FAD-dependent oxidoreductase</fullName>
    </submittedName>
</protein>
<comment type="caution">
    <text evidence="4">The sequence shown here is derived from an EMBL/GenBank/DDBJ whole genome shotgun (WGS) entry which is preliminary data.</text>
</comment>
<dbReference type="RefSeq" id="WP_067687221.1">
    <property type="nucleotide sequence ID" value="NZ_LLZH01000048.1"/>
</dbReference>
<dbReference type="Proteomes" id="UP000053244">
    <property type="component" value="Unassembled WGS sequence"/>
</dbReference>
<proteinExistence type="inferred from homology"/>
<dbReference type="PRINTS" id="PR00420">
    <property type="entry name" value="RNGMNOXGNASE"/>
</dbReference>
<dbReference type="SUPFAM" id="SSF51905">
    <property type="entry name" value="FAD/NAD(P)-binding domain"/>
    <property type="match status" value="1"/>
</dbReference>
<dbReference type="PANTHER" id="PTHR43747:SF5">
    <property type="entry name" value="FAD-BINDING DOMAIN-CONTAINING PROTEIN"/>
    <property type="match status" value="1"/>
</dbReference>
<dbReference type="InterPro" id="IPR036188">
    <property type="entry name" value="FAD/NAD-bd_sf"/>
</dbReference>
<reference evidence="4 5" key="1">
    <citation type="submission" date="2015-10" db="EMBL/GenBank/DDBJ databases">
        <authorList>
            <person name="Gilbert D.G."/>
        </authorList>
    </citation>
    <scope>NUCLEOTIDE SEQUENCE [LARGE SCALE GENOMIC DNA]</scope>
    <source>
        <strain evidence="4 5">NRRL B-16712</strain>
    </source>
</reference>
<keyword evidence="5" id="KW-1185">Reference proteome</keyword>
<dbReference type="InterPro" id="IPR002938">
    <property type="entry name" value="FAD-bd"/>
</dbReference>
<dbReference type="PANTHER" id="PTHR43747">
    <property type="entry name" value="FAD-BINDING PROTEIN"/>
    <property type="match status" value="1"/>
</dbReference>
<dbReference type="GO" id="GO:0016491">
    <property type="term" value="F:oxidoreductase activity"/>
    <property type="evidence" value="ECO:0007669"/>
    <property type="project" value="UniProtKB-KW"/>
</dbReference>
<keyword evidence="1" id="KW-0560">Oxidoreductase</keyword>
<evidence type="ECO:0000313" key="4">
    <source>
        <dbReference type="EMBL" id="KUL39460.1"/>
    </source>
</evidence>
<name>A0A0X3V3Z5_9ACTN</name>
<evidence type="ECO:0000256" key="1">
    <source>
        <dbReference type="ARBA" id="ARBA00023002"/>
    </source>
</evidence>
<dbReference type="InterPro" id="IPR050816">
    <property type="entry name" value="Flavin-dep_Halogenase_NPB"/>
</dbReference>
<evidence type="ECO:0000313" key="5">
    <source>
        <dbReference type="Proteomes" id="UP000053244"/>
    </source>
</evidence>
<comment type="similarity">
    <text evidence="2">Belongs to the flavin-dependent halogenase family. Bacterial tryptophan halogenase subfamily.</text>
</comment>